<feature type="compositionally biased region" description="Basic and acidic residues" evidence="1">
    <location>
        <begin position="587"/>
        <end position="600"/>
    </location>
</feature>
<feature type="transmembrane region" description="Helical" evidence="2">
    <location>
        <begin position="159"/>
        <end position="180"/>
    </location>
</feature>
<feature type="chain" id="PRO_5021773235" evidence="3">
    <location>
        <begin position="20"/>
        <end position="664"/>
    </location>
</feature>
<name>A0A512PET7_9CELL</name>
<feature type="signal peptide" evidence="3">
    <location>
        <begin position="1"/>
        <end position="19"/>
    </location>
</feature>
<sequence length="664" mass="67472">MAAALVAGLALSTASPATALVLPAADPLTLTSEITDQVGALDGSTAQVQDALDQLATETPYQLYVVYVSDFGGATPEAWTQQTAQSSGLGSNDLLLAVAVDARKYFLAPSSVDGITEGELTAVSAQTEDALRDEDWAGAAITTADGIREAATGSSGGSGFVWVLLIGLVVIGAAVAYSAASARRRKGSGPVITGPGAPGERPAGDGLDALPTEELDRRSASALVSLDDALRTSEQELGFAHAQFGDQAVAEFDATLARAKTQVTEAFRLRQTLDDDIPDTEQQVRGTALAIIRLCAQIASELDAQTEAFDALRDLQATVADALDTHERTATALHARIDTARAALATLTATYPAQALESVTHNPDQARLLLEQVTATIGQGRDAVTRGERGTAVGYARAAGEALGQVTTLLDAVDHAGQDLAAAGVRLAAAIESISADLADVDRLAAGSPEVGPLTQDARTAIEQARSARDGGGDPLAALRRITDAEAALDAALASRRQAEELGRRAQSQLAEALGRLDSALRATTDYVDTRRGAIGPEARTRLAEGARLRQAAIDQRTTDPAAALDAARRAEQLVVEAQRLAQADVARADQDRDGWDGRGGRGGGGPFNGVGGMVLGGILIDSILRGGGGGGFGGGHHGGGSGGGFGGGGNGGGFGGGGNGGGF</sequence>
<evidence type="ECO:0000259" key="4">
    <source>
        <dbReference type="Pfam" id="PF04536"/>
    </source>
</evidence>
<keyword evidence="2" id="KW-1133">Transmembrane helix</keyword>
<feature type="region of interest" description="Disordered" evidence="1">
    <location>
        <begin position="586"/>
        <end position="607"/>
    </location>
</feature>
<evidence type="ECO:0000313" key="5">
    <source>
        <dbReference type="EMBL" id="GEP69696.1"/>
    </source>
</evidence>
<keyword evidence="6" id="KW-1185">Reference proteome</keyword>
<reference evidence="5 6" key="1">
    <citation type="submission" date="2019-07" db="EMBL/GenBank/DDBJ databases">
        <title>Whole genome shotgun sequence of Cellulomonas soli NBRC 109434.</title>
        <authorList>
            <person name="Hosoyama A."/>
            <person name="Uohara A."/>
            <person name="Ohji S."/>
            <person name="Ichikawa N."/>
        </authorList>
    </citation>
    <scope>NUCLEOTIDE SEQUENCE [LARGE SCALE GENOMIC DNA]</scope>
    <source>
        <strain evidence="5 6">NBRC 109434</strain>
    </source>
</reference>
<keyword evidence="3" id="KW-0732">Signal</keyword>
<keyword evidence="2" id="KW-0472">Membrane</keyword>
<dbReference type="Proteomes" id="UP000321798">
    <property type="component" value="Unassembled WGS sequence"/>
</dbReference>
<evidence type="ECO:0000313" key="6">
    <source>
        <dbReference type="Proteomes" id="UP000321798"/>
    </source>
</evidence>
<dbReference type="EMBL" id="BKAL01000008">
    <property type="protein sequence ID" value="GEP69696.1"/>
    <property type="molecule type" value="Genomic_DNA"/>
</dbReference>
<evidence type="ECO:0000256" key="2">
    <source>
        <dbReference type="SAM" id="Phobius"/>
    </source>
</evidence>
<dbReference type="InterPro" id="IPR007621">
    <property type="entry name" value="TPM_dom"/>
</dbReference>
<feature type="region of interest" description="Disordered" evidence="1">
    <location>
        <begin position="186"/>
        <end position="210"/>
    </location>
</feature>
<keyword evidence="2" id="KW-0812">Transmembrane</keyword>
<protein>
    <submittedName>
        <fullName evidence="5">Membrane protein</fullName>
    </submittedName>
</protein>
<dbReference type="Pfam" id="PF04536">
    <property type="entry name" value="TPM_phosphatase"/>
    <property type="match status" value="1"/>
</dbReference>
<evidence type="ECO:0000256" key="1">
    <source>
        <dbReference type="SAM" id="MobiDB-lite"/>
    </source>
</evidence>
<feature type="domain" description="TPM" evidence="4">
    <location>
        <begin position="34"/>
        <end position="149"/>
    </location>
</feature>
<dbReference type="RefSeq" id="WP_262926915.1">
    <property type="nucleotide sequence ID" value="NZ_BAABBJ010000001.1"/>
</dbReference>
<comment type="caution">
    <text evidence="5">The sequence shown here is derived from an EMBL/GenBank/DDBJ whole genome shotgun (WGS) entry which is preliminary data.</text>
</comment>
<proteinExistence type="predicted"/>
<organism evidence="5 6">
    <name type="scientific">Cellulomonas soli</name>
    <dbReference type="NCBI Taxonomy" id="931535"/>
    <lineage>
        <taxon>Bacteria</taxon>
        <taxon>Bacillati</taxon>
        <taxon>Actinomycetota</taxon>
        <taxon>Actinomycetes</taxon>
        <taxon>Micrococcales</taxon>
        <taxon>Cellulomonadaceae</taxon>
        <taxon>Cellulomonas</taxon>
    </lineage>
</organism>
<dbReference type="AlphaFoldDB" id="A0A512PET7"/>
<evidence type="ECO:0000256" key="3">
    <source>
        <dbReference type="SAM" id="SignalP"/>
    </source>
</evidence>
<gene>
    <name evidence="5" type="ORF">CSO01_24110</name>
</gene>
<dbReference type="Gene3D" id="3.10.310.50">
    <property type="match status" value="1"/>
</dbReference>
<accession>A0A512PET7</accession>